<dbReference type="GeneID" id="131806709"/>
<proteinExistence type="predicted"/>
<keyword evidence="2" id="KW-1185">Reference proteome</keyword>
<gene>
    <name evidence="3" type="primary">LOC131806709</name>
</gene>
<feature type="compositionally biased region" description="Basic and acidic residues" evidence="1">
    <location>
        <begin position="72"/>
        <end position="82"/>
    </location>
</feature>
<name>A0ABM3VNC8_MUSDO</name>
<reference evidence="3" key="1">
    <citation type="submission" date="2025-08" db="UniProtKB">
        <authorList>
            <consortium name="RefSeq"/>
        </authorList>
    </citation>
    <scope>IDENTIFICATION</scope>
    <source>
        <strain evidence="3">Aabys</strain>
        <tissue evidence="3">Whole body</tissue>
    </source>
</reference>
<evidence type="ECO:0000313" key="3">
    <source>
        <dbReference type="RefSeq" id="XP_058987301.1"/>
    </source>
</evidence>
<sequence>VNSCRSRASLSYVLFQYREQLRQRVKQEVCLNRTKLKLTDKLIKKTAPHIESCSMDDVRAVNRGLMLRKKLKEQIKERKSSTDKGSLTIKMDSSA</sequence>
<organism evidence="2 3">
    <name type="scientific">Musca domestica</name>
    <name type="common">House fly</name>
    <dbReference type="NCBI Taxonomy" id="7370"/>
    <lineage>
        <taxon>Eukaryota</taxon>
        <taxon>Metazoa</taxon>
        <taxon>Ecdysozoa</taxon>
        <taxon>Arthropoda</taxon>
        <taxon>Hexapoda</taxon>
        <taxon>Insecta</taxon>
        <taxon>Pterygota</taxon>
        <taxon>Neoptera</taxon>
        <taxon>Endopterygota</taxon>
        <taxon>Diptera</taxon>
        <taxon>Brachycera</taxon>
        <taxon>Muscomorpha</taxon>
        <taxon>Muscoidea</taxon>
        <taxon>Muscidae</taxon>
        <taxon>Musca</taxon>
    </lineage>
</organism>
<evidence type="ECO:0000313" key="2">
    <source>
        <dbReference type="Proteomes" id="UP001652621"/>
    </source>
</evidence>
<dbReference type="RefSeq" id="XP_058987301.1">
    <property type="nucleotide sequence ID" value="XM_059131318.1"/>
</dbReference>
<dbReference type="InterPro" id="IPR007970">
    <property type="entry name" value="DUF733"/>
</dbReference>
<accession>A0ABM3VNC8</accession>
<protein>
    <submittedName>
        <fullName evidence="3">Uncharacterized protein LOC131806709</fullName>
    </submittedName>
</protein>
<feature type="non-terminal residue" evidence="3">
    <location>
        <position position="1"/>
    </location>
</feature>
<evidence type="ECO:0000256" key="1">
    <source>
        <dbReference type="SAM" id="MobiDB-lite"/>
    </source>
</evidence>
<dbReference type="Pfam" id="PF05306">
    <property type="entry name" value="DUF733"/>
    <property type="match status" value="1"/>
</dbReference>
<feature type="region of interest" description="Disordered" evidence="1">
    <location>
        <begin position="72"/>
        <end position="95"/>
    </location>
</feature>
<dbReference type="Proteomes" id="UP001652621">
    <property type="component" value="Unplaced"/>
</dbReference>
<dbReference type="PROSITE" id="PS50096">
    <property type="entry name" value="IQ"/>
    <property type="match status" value="1"/>
</dbReference>